<keyword evidence="4 6" id="KW-0689">Ribosomal protein</keyword>
<protein>
    <recommendedName>
        <fullName evidence="6">Large ribosomal subunit protein uL23</fullName>
    </recommendedName>
</protein>
<dbReference type="InterPro" id="IPR013025">
    <property type="entry name" value="Ribosomal_uL23-like"/>
</dbReference>
<dbReference type="Gene3D" id="3.30.70.330">
    <property type="match status" value="1"/>
</dbReference>
<dbReference type="InterPro" id="IPR012677">
    <property type="entry name" value="Nucleotide-bd_a/b_plait_sf"/>
</dbReference>
<dbReference type="HAMAP" id="MF_01369_B">
    <property type="entry name" value="Ribosomal_uL23_B"/>
    <property type="match status" value="1"/>
</dbReference>
<reference evidence="7" key="1">
    <citation type="submission" date="2020-06" db="EMBL/GenBank/DDBJ databases">
        <title>Legume-microbial interactions unlock mineral nutrients during tropical forest succession.</title>
        <authorList>
            <person name="Epihov D.Z."/>
        </authorList>
    </citation>
    <scope>NUCLEOTIDE SEQUENCE [LARGE SCALE GENOMIC DNA]</scope>
    <source>
        <strain evidence="7">Pan2503</strain>
    </source>
</reference>
<evidence type="ECO:0000313" key="8">
    <source>
        <dbReference type="Proteomes" id="UP000567293"/>
    </source>
</evidence>
<dbReference type="AlphaFoldDB" id="A0A7V8NVV2"/>
<dbReference type="PANTHER" id="PTHR11620">
    <property type="entry name" value="60S RIBOSOMAL PROTEIN L23A"/>
    <property type="match status" value="1"/>
</dbReference>
<sequence length="98" mass="11324">MAAPHYQIIRRPIITEKGLGVKETQHTVVFEVSSAATKTEIKEAVQQIFKVKVDNVRTANFVGKMRRRGQNEGYRRDWKKAYVKLAEGEKMIEYAENL</sequence>
<dbReference type="NCBIfam" id="NF004366">
    <property type="entry name" value="PRK05738.3-2"/>
    <property type="match status" value="1"/>
</dbReference>
<dbReference type="GO" id="GO:0019843">
    <property type="term" value="F:rRNA binding"/>
    <property type="evidence" value="ECO:0007669"/>
    <property type="project" value="UniProtKB-UniRule"/>
</dbReference>
<dbReference type="InterPro" id="IPR012678">
    <property type="entry name" value="Ribosomal_uL23/eL15/eS24_sf"/>
</dbReference>
<evidence type="ECO:0000256" key="2">
    <source>
        <dbReference type="ARBA" id="ARBA00022730"/>
    </source>
</evidence>
<dbReference type="Proteomes" id="UP000567293">
    <property type="component" value="Unassembled WGS sequence"/>
</dbReference>
<keyword evidence="8" id="KW-1185">Reference proteome</keyword>
<comment type="caution">
    <text evidence="7">The sequence shown here is derived from an EMBL/GenBank/DDBJ whole genome shotgun (WGS) entry which is preliminary data.</text>
</comment>
<dbReference type="SUPFAM" id="SSF54189">
    <property type="entry name" value="Ribosomal proteins S24e, L23 and L15e"/>
    <property type="match status" value="1"/>
</dbReference>
<dbReference type="GO" id="GO:1990904">
    <property type="term" value="C:ribonucleoprotein complex"/>
    <property type="evidence" value="ECO:0007669"/>
    <property type="project" value="UniProtKB-KW"/>
</dbReference>
<evidence type="ECO:0000256" key="1">
    <source>
        <dbReference type="ARBA" id="ARBA00006700"/>
    </source>
</evidence>
<evidence type="ECO:0000256" key="5">
    <source>
        <dbReference type="ARBA" id="ARBA00023274"/>
    </source>
</evidence>
<dbReference type="FunFam" id="3.30.70.330:FF:000001">
    <property type="entry name" value="50S ribosomal protein L23"/>
    <property type="match status" value="1"/>
</dbReference>
<keyword evidence="2 6" id="KW-0699">rRNA-binding</keyword>
<dbReference type="NCBIfam" id="NF004359">
    <property type="entry name" value="PRK05738.1-3"/>
    <property type="match status" value="1"/>
</dbReference>
<comment type="function">
    <text evidence="6">One of the early assembly proteins it binds 23S rRNA. One of the proteins that surrounds the polypeptide exit tunnel on the outside of the ribosome. Forms the main docking site for trigger factor binding to the ribosome.</text>
</comment>
<proteinExistence type="inferred from homology"/>
<dbReference type="GO" id="GO:0005840">
    <property type="term" value="C:ribosome"/>
    <property type="evidence" value="ECO:0007669"/>
    <property type="project" value="UniProtKB-KW"/>
</dbReference>
<dbReference type="GO" id="GO:0006412">
    <property type="term" value="P:translation"/>
    <property type="evidence" value="ECO:0007669"/>
    <property type="project" value="UniProtKB-UniRule"/>
</dbReference>
<evidence type="ECO:0000256" key="6">
    <source>
        <dbReference type="HAMAP-Rule" id="MF_01369"/>
    </source>
</evidence>
<dbReference type="GO" id="GO:0003735">
    <property type="term" value="F:structural constituent of ribosome"/>
    <property type="evidence" value="ECO:0007669"/>
    <property type="project" value="InterPro"/>
</dbReference>
<dbReference type="EMBL" id="JACDQQ010002469">
    <property type="protein sequence ID" value="MBA0088377.1"/>
    <property type="molecule type" value="Genomic_DNA"/>
</dbReference>
<keyword evidence="3 6" id="KW-0694">RNA-binding</keyword>
<dbReference type="Pfam" id="PF00276">
    <property type="entry name" value="Ribosomal_L23"/>
    <property type="match status" value="1"/>
</dbReference>
<evidence type="ECO:0000313" key="7">
    <source>
        <dbReference type="EMBL" id="MBA0088377.1"/>
    </source>
</evidence>
<dbReference type="NCBIfam" id="NF004363">
    <property type="entry name" value="PRK05738.2-4"/>
    <property type="match status" value="1"/>
</dbReference>
<evidence type="ECO:0000256" key="4">
    <source>
        <dbReference type="ARBA" id="ARBA00022980"/>
    </source>
</evidence>
<name>A0A7V8NVV2_9BACT</name>
<keyword evidence="5 6" id="KW-0687">Ribonucleoprotein</keyword>
<evidence type="ECO:0000256" key="3">
    <source>
        <dbReference type="ARBA" id="ARBA00022884"/>
    </source>
</evidence>
<accession>A0A7V8NVV2</accession>
<gene>
    <name evidence="6" type="primary">rplW</name>
    <name evidence="7" type="ORF">HRJ53_25610</name>
</gene>
<comment type="subunit">
    <text evidence="6">Part of the 50S ribosomal subunit. Contacts protein L29, and trigger factor when it is bound to the ribosome.</text>
</comment>
<comment type="similarity">
    <text evidence="1 6">Belongs to the universal ribosomal protein uL23 family.</text>
</comment>
<organism evidence="7 8">
    <name type="scientific">Candidatus Acidiferrum panamense</name>
    <dbReference type="NCBI Taxonomy" id="2741543"/>
    <lineage>
        <taxon>Bacteria</taxon>
        <taxon>Pseudomonadati</taxon>
        <taxon>Acidobacteriota</taxon>
        <taxon>Terriglobia</taxon>
        <taxon>Candidatus Acidiferrales</taxon>
        <taxon>Candidatus Acidiferrum</taxon>
    </lineage>
</organism>